<comment type="caution">
    <text evidence="6">The sequence shown here is derived from an EMBL/GenBank/DDBJ whole genome shotgun (WGS) entry which is preliminary data.</text>
</comment>
<proteinExistence type="predicted"/>
<dbReference type="PROSITE" id="PS50977">
    <property type="entry name" value="HTH_TETR_2"/>
    <property type="match status" value="1"/>
</dbReference>
<name>A0A3R8P146_9PSEU</name>
<sequence length="199" mass="21802">MAERTLRADAARNHQRIVDAALAAFEDVGPNVTLDEIAERAELSVATLYRRFRNRDQVVRAVFDHVLSTEVEPVAAAHTDDPWHDLTGLLATAVESLARHRGLLAAARETHAFDVDSVQRCANSLQQMLQRATAAGAVRPELEVRDLAAVIVMTLSTVHPDDPGGVDRRRYLALLLDGIRPSRETLPPPSTHEVPGTRG</sequence>
<dbReference type="Gene3D" id="1.10.357.10">
    <property type="entry name" value="Tetracycline Repressor, domain 2"/>
    <property type="match status" value="1"/>
</dbReference>
<dbReference type="OrthoDB" id="9795011at2"/>
<keyword evidence="7" id="KW-1185">Reference proteome</keyword>
<evidence type="ECO:0000313" key="7">
    <source>
        <dbReference type="Proteomes" id="UP000274515"/>
    </source>
</evidence>
<evidence type="ECO:0000256" key="3">
    <source>
        <dbReference type="ARBA" id="ARBA00023163"/>
    </source>
</evidence>
<dbReference type="InterPro" id="IPR009057">
    <property type="entry name" value="Homeodomain-like_sf"/>
</dbReference>
<keyword evidence="1" id="KW-0805">Transcription regulation</keyword>
<keyword evidence="2 4" id="KW-0238">DNA-binding</keyword>
<dbReference type="PANTHER" id="PTHR30055:SF234">
    <property type="entry name" value="HTH-TYPE TRANSCRIPTIONAL REGULATOR BETI"/>
    <property type="match status" value="1"/>
</dbReference>
<feature type="DNA-binding region" description="H-T-H motif" evidence="4">
    <location>
        <begin position="33"/>
        <end position="52"/>
    </location>
</feature>
<dbReference type="InterPro" id="IPR050109">
    <property type="entry name" value="HTH-type_TetR-like_transc_reg"/>
</dbReference>
<dbReference type="RefSeq" id="WP_125092299.1">
    <property type="nucleotide sequence ID" value="NZ_RSAA01000020.1"/>
</dbReference>
<protein>
    <submittedName>
        <fullName evidence="6">TetR/AcrR family transcriptional regulator</fullName>
    </submittedName>
</protein>
<feature type="domain" description="HTH tetR-type" evidence="5">
    <location>
        <begin position="11"/>
        <end position="70"/>
    </location>
</feature>
<dbReference type="Pfam" id="PF21597">
    <property type="entry name" value="TetR_C_43"/>
    <property type="match status" value="1"/>
</dbReference>
<evidence type="ECO:0000256" key="2">
    <source>
        <dbReference type="ARBA" id="ARBA00023125"/>
    </source>
</evidence>
<organism evidence="6 7">
    <name type="scientific">Saccharopolyspora rhizosphaerae</name>
    <dbReference type="NCBI Taxonomy" id="2492662"/>
    <lineage>
        <taxon>Bacteria</taxon>
        <taxon>Bacillati</taxon>
        <taxon>Actinomycetota</taxon>
        <taxon>Actinomycetes</taxon>
        <taxon>Pseudonocardiales</taxon>
        <taxon>Pseudonocardiaceae</taxon>
        <taxon>Saccharopolyspora</taxon>
    </lineage>
</organism>
<dbReference type="GO" id="GO:0000976">
    <property type="term" value="F:transcription cis-regulatory region binding"/>
    <property type="evidence" value="ECO:0007669"/>
    <property type="project" value="TreeGrafter"/>
</dbReference>
<dbReference type="InterPro" id="IPR036271">
    <property type="entry name" value="Tet_transcr_reg_TetR-rel_C_sf"/>
</dbReference>
<evidence type="ECO:0000256" key="1">
    <source>
        <dbReference type="ARBA" id="ARBA00023015"/>
    </source>
</evidence>
<evidence type="ECO:0000259" key="5">
    <source>
        <dbReference type="PROSITE" id="PS50977"/>
    </source>
</evidence>
<reference evidence="6 7" key="1">
    <citation type="submission" date="2018-11" db="EMBL/GenBank/DDBJ databases">
        <title>Saccharopolyspora rhizosphaerae sp. nov., an actinomycete isolated from rhizosphere soil in Thailand.</title>
        <authorList>
            <person name="Intra B."/>
            <person name="Euanorasetr J."/>
            <person name="Take A."/>
            <person name="Inahashi Y."/>
            <person name="Mori M."/>
            <person name="Panbangred W."/>
            <person name="Matsumoto A."/>
        </authorList>
    </citation>
    <scope>NUCLEOTIDE SEQUENCE [LARGE SCALE GENOMIC DNA]</scope>
    <source>
        <strain evidence="6 7">H219</strain>
    </source>
</reference>
<dbReference type="InterPro" id="IPR001647">
    <property type="entry name" value="HTH_TetR"/>
</dbReference>
<accession>A0A3R8P146</accession>
<dbReference type="SUPFAM" id="SSF46689">
    <property type="entry name" value="Homeodomain-like"/>
    <property type="match status" value="1"/>
</dbReference>
<gene>
    <name evidence="6" type="ORF">EIL87_21060</name>
</gene>
<dbReference type="InterPro" id="IPR049445">
    <property type="entry name" value="TetR_SbtR-like_C"/>
</dbReference>
<evidence type="ECO:0000256" key="4">
    <source>
        <dbReference type="PROSITE-ProRule" id="PRU00335"/>
    </source>
</evidence>
<dbReference type="EMBL" id="RSAA01000020">
    <property type="protein sequence ID" value="RRO14231.1"/>
    <property type="molecule type" value="Genomic_DNA"/>
</dbReference>
<keyword evidence="3" id="KW-0804">Transcription</keyword>
<dbReference type="PANTHER" id="PTHR30055">
    <property type="entry name" value="HTH-TYPE TRANSCRIPTIONAL REGULATOR RUTR"/>
    <property type="match status" value="1"/>
</dbReference>
<dbReference type="PRINTS" id="PR00455">
    <property type="entry name" value="HTHTETR"/>
</dbReference>
<dbReference type="Pfam" id="PF00440">
    <property type="entry name" value="TetR_N"/>
    <property type="match status" value="1"/>
</dbReference>
<dbReference type="Proteomes" id="UP000274515">
    <property type="component" value="Unassembled WGS sequence"/>
</dbReference>
<evidence type="ECO:0000313" key="6">
    <source>
        <dbReference type="EMBL" id="RRO14231.1"/>
    </source>
</evidence>
<dbReference type="GO" id="GO:0003700">
    <property type="term" value="F:DNA-binding transcription factor activity"/>
    <property type="evidence" value="ECO:0007669"/>
    <property type="project" value="TreeGrafter"/>
</dbReference>
<dbReference type="AlphaFoldDB" id="A0A3R8P146"/>
<dbReference type="SUPFAM" id="SSF48498">
    <property type="entry name" value="Tetracyclin repressor-like, C-terminal domain"/>
    <property type="match status" value="1"/>
</dbReference>